<protein>
    <submittedName>
        <fullName evidence="1">Uncharacterized protein</fullName>
    </submittedName>
</protein>
<evidence type="ECO:0000313" key="1">
    <source>
        <dbReference type="EMBL" id="SVD46314.1"/>
    </source>
</evidence>
<reference evidence="1" key="1">
    <citation type="submission" date="2018-05" db="EMBL/GenBank/DDBJ databases">
        <authorList>
            <person name="Lanie J.A."/>
            <person name="Ng W.-L."/>
            <person name="Kazmierczak K.M."/>
            <person name="Andrzejewski T.M."/>
            <person name="Davidsen T.M."/>
            <person name="Wayne K.J."/>
            <person name="Tettelin H."/>
            <person name="Glass J.I."/>
            <person name="Rusch D."/>
            <person name="Podicherti R."/>
            <person name="Tsui H.-C.T."/>
            <person name="Winkler M.E."/>
        </authorList>
    </citation>
    <scope>NUCLEOTIDE SEQUENCE</scope>
</reference>
<feature type="non-terminal residue" evidence="1">
    <location>
        <position position="92"/>
    </location>
</feature>
<gene>
    <name evidence="1" type="ORF">METZ01_LOCUS399168</name>
</gene>
<dbReference type="EMBL" id="UINC01152234">
    <property type="protein sequence ID" value="SVD46314.1"/>
    <property type="molecule type" value="Genomic_DNA"/>
</dbReference>
<proteinExistence type="predicted"/>
<organism evidence="1">
    <name type="scientific">marine metagenome</name>
    <dbReference type="NCBI Taxonomy" id="408172"/>
    <lineage>
        <taxon>unclassified sequences</taxon>
        <taxon>metagenomes</taxon>
        <taxon>ecological metagenomes</taxon>
    </lineage>
</organism>
<name>A0A382VIM5_9ZZZZ</name>
<dbReference type="AlphaFoldDB" id="A0A382VIM5"/>
<sequence>MSPRTLDLEQADERDLLRAHWRYADGLVPGEPNGGLVHEMAETPVRLADYDDSGWEVIDDIQKGRSTGLCFGWYRITITLPTAIEGQDLAGR</sequence>
<accession>A0A382VIM5</accession>